<dbReference type="SUPFAM" id="SSF47384">
    <property type="entry name" value="Homodimeric domain of signal transducing histidine kinase"/>
    <property type="match status" value="1"/>
</dbReference>
<dbReference type="PROSITE" id="PS50109">
    <property type="entry name" value="HIS_KIN"/>
    <property type="match status" value="1"/>
</dbReference>
<dbReference type="InterPro" id="IPR005467">
    <property type="entry name" value="His_kinase_dom"/>
</dbReference>
<dbReference type="InterPro" id="IPR036890">
    <property type="entry name" value="HATPase_C_sf"/>
</dbReference>
<dbReference type="AlphaFoldDB" id="A0A4U1J304"/>
<feature type="transmembrane region" description="Helical" evidence="9">
    <location>
        <begin position="172"/>
        <end position="191"/>
    </location>
</feature>
<keyword evidence="3" id="KW-0597">Phosphoprotein</keyword>
<name>A0A4U1J304_9BACT</name>
<evidence type="ECO:0000256" key="6">
    <source>
        <dbReference type="ARBA" id="ARBA00022777"/>
    </source>
</evidence>
<evidence type="ECO:0000256" key="3">
    <source>
        <dbReference type="ARBA" id="ARBA00022553"/>
    </source>
</evidence>
<feature type="transmembrane region" description="Helical" evidence="9">
    <location>
        <begin position="76"/>
        <end position="98"/>
    </location>
</feature>
<dbReference type="EC" id="2.7.13.3" evidence="2"/>
<feature type="transmembrane region" description="Helical" evidence="9">
    <location>
        <begin position="133"/>
        <end position="152"/>
    </location>
</feature>
<dbReference type="InterPro" id="IPR004358">
    <property type="entry name" value="Sig_transdc_His_kin-like_C"/>
</dbReference>
<protein>
    <recommendedName>
        <fullName evidence="2">histidine kinase</fullName>
        <ecNumber evidence="2">2.7.13.3</ecNumber>
    </recommendedName>
</protein>
<dbReference type="GO" id="GO:0000155">
    <property type="term" value="F:phosphorelay sensor kinase activity"/>
    <property type="evidence" value="ECO:0007669"/>
    <property type="project" value="InterPro"/>
</dbReference>
<dbReference type="PANTHER" id="PTHR43065">
    <property type="entry name" value="SENSOR HISTIDINE KINASE"/>
    <property type="match status" value="1"/>
</dbReference>
<comment type="caution">
    <text evidence="11">The sequence shown here is derived from an EMBL/GenBank/DDBJ whole genome shotgun (WGS) entry which is preliminary data.</text>
</comment>
<evidence type="ECO:0000256" key="7">
    <source>
        <dbReference type="ARBA" id="ARBA00022840"/>
    </source>
</evidence>
<keyword evidence="5" id="KW-0547">Nucleotide-binding</keyword>
<keyword evidence="7" id="KW-0067">ATP-binding</keyword>
<evidence type="ECO:0000259" key="10">
    <source>
        <dbReference type="PROSITE" id="PS50109"/>
    </source>
</evidence>
<keyword evidence="9" id="KW-0812">Transmembrane</keyword>
<gene>
    <name evidence="11" type="ORF">E8A74_33220</name>
</gene>
<dbReference type="EMBL" id="SSMQ01000044">
    <property type="protein sequence ID" value="TKD00786.1"/>
    <property type="molecule type" value="Genomic_DNA"/>
</dbReference>
<evidence type="ECO:0000256" key="9">
    <source>
        <dbReference type="SAM" id="Phobius"/>
    </source>
</evidence>
<dbReference type="GO" id="GO:0005524">
    <property type="term" value="F:ATP binding"/>
    <property type="evidence" value="ECO:0007669"/>
    <property type="project" value="UniProtKB-KW"/>
</dbReference>
<dbReference type="InterPro" id="IPR003018">
    <property type="entry name" value="GAF"/>
</dbReference>
<keyword evidence="12" id="KW-1185">Reference proteome</keyword>
<feature type="domain" description="Histidine kinase" evidence="10">
    <location>
        <begin position="483"/>
        <end position="708"/>
    </location>
</feature>
<comment type="catalytic activity">
    <reaction evidence="1">
        <text>ATP + protein L-histidine = ADP + protein N-phospho-L-histidine.</text>
        <dbReference type="EC" id="2.7.13.3"/>
    </reaction>
</comment>
<evidence type="ECO:0000313" key="11">
    <source>
        <dbReference type="EMBL" id="TKD00786.1"/>
    </source>
</evidence>
<evidence type="ECO:0000313" key="12">
    <source>
        <dbReference type="Proteomes" id="UP000309215"/>
    </source>
</evidence>
<dbReference type="Gene3D" id="3.30.450.40">
    <property type="match status" value="1"/>
</dbReference>
<feature type="transmembrane region" description="Helical" evidence="9">
    <location>
        <begin position="20"/>
        <end position="41"/>
    </location>
</feature>
<dbReference type="Proteomes" id="UP000309215">
    <property type="component" value="Unassembled WGS sequence"/>
</dbReference>
<dbReference type="OrthoDB" id="9789238at2"/>
<evidence type="ECO:0000256" key="4">
    <source>
        <dbReference type="ARBA" id="ARBA00022679"/>
    </source>
</evidence>
<dbReference type="Pfam" id="PF01590">
    <property type="entry name" value="GAF"/>
    <property type="match status" value="1"/>
</dbReference>
<keyword evidence="9" id="KW-0472">Membrane</keyword>
<dbReference type="InterPro" id="IPR003594">
    <property type="entry name" value="HATPase_dom"/>
</dbReference>
<dbReference type="InterPro" id="IPR003661">
    <property type="entry name" value="HisK_dim/P_dom"/>
</dbReference>
<feature type="transmembrane region" description="Helical" evidence="9">
    <location>
        <begin position="110"/>
        <end position="127"/>
    </location>
</feature>
<organism evidence="11 12">
    <name type="scientific">Polyangium fumosum</name>
    <dbReference type="NCBI Taxonomy" id="889272"/>
    <lineage>
        <taxon>Bacteria</taxon>
        <taxon>Pseudomonadati</taxon>
        <taxon>Myxococcota</taxon>
        <taxon>Polyangia</taxon>
        <taxon>Polyangiales</taxon>
        <taxon>Polyangiaceae</taxon>
        <taxon>Polyangium</taxon>
    </lineage>
</organism>
<evidence type="ECO:0000256" key="1">
    <source>
        <dbReference type="ARBA" id="ARBA00000085"/>
    </source>
</evidence>
<feature type="transmembrane region" description="Helical" evidence="9">
    <location>
        <begin position="197"/>
        <end position="215"/>
    </location>
</feature>
<keyword evidence="8" id="KW-0902">Two-component regulatory system</keyword>
<evidence type="ECO:0000256" key="2">
    <source>
        <dbReference type="ARBA" id="ARBA00012438"/>
    </source>
</evidence>
<dbReference type="SMART" id="SM00065">
    <property type="entry name" value="GAF"/>
    <property type="match status" value="1"/>
</dbReference>
<accession>A0A4U1J304</accession>
<dbReference type="Pfam" id="PF00512">
    <property type="entry name" value="HisKA"/>
    <property type="match status" value="1"/>
</dbReference>
<reference evidence="11 12" key="1">
    <citation type="submission" date="2019-04" db="EMBL/GenBank/DDBJ databases">
        <authorList>
            <person name="Li Y."/>
            <person name="Wang J."/>
        </authorList>
    </citation>
    <scope>NUCLEOTIDE SEQUENCE [LARGE SCALE GENOMIC DNA]</scope>
    <source>
        <strain evidence="11 12">DSM 14668</strain>
    </source>
</reference>
<feature type="transmembrane region" description="Helical" evidence="9">
    <location>
        <begin position="227"/>
        <end position="251"/>
    </location>
</feature>
<feature type="transmembrane region" description="Helical" evidence="9">
    <location>
        <begin position="48"/>
        <end position="64"/>
    </location>
</feature>
<sequence>MGDVSEAARYALVVPIGIDLRTRTTLVCGALALVIAVSILLRGRVRTVHLLFAAFAGDIGLWYLSQSLFGFFQQTIWERFTAILAVLLPQFALHLFEAMIPHEGDRPSRLPRLAGVLAVPMVLLVLSPKQGFWLVRGAVFFYVFAFLTAGLWELGQRGARSGSRATQRRVRFLVVIGALAGLASVADFAWFLGVNPAPVGAALSVVFLFILAQALRHERLLDVYEMLARLLVATAVAFLIAGIFYVLITFIGGFNTMYLNAVLAAIVILVLFDPLRERVAEQIQKLFFRDRFDLERSVADARRRLVHVLELDELGSIVMTALEQSRRVTKAALYLRDADGTGFDKLAALGPGAPPRIEVATARALLDRLEGGPLSLEELKREVRERKARGARTDASEAVLSAAAVLGSLRDGAVLLQIRAEGDEIVGLLVVVDERVRDAFSPEEITLLDAIATQVGVVIENSRVYQQMKERDRLAVLGQMAAGLAHEIRNPLGAIKGSAQLLAEPGPDGREPDPQSREFIGIILEEVERLDRVVGSVLDLARANQGAVVPTDVNAVVRRTLQVLSTERASQDLTVEVNLDASLPRVAIDPEKLRQVLMNLYRNASQAMKGRGKITVSTRVRLGRGTTRSGTGMADEPFVELTVADNGPGISQKVLENIFLPFFSTKEKGTGLGLAISQRIAQGAGGRIEVRSYEGKGSTFAVILPAAMDALGAPSSTPTPLSRSA</sequence>
<dbReference type="CDD" id="cd00082">
    <property type="entry name" value="HisKA"/>
    <property type="match status" value="1"/>
</dbReference>
<dbReference type="Gene3D" id="3.30.565.10">
    <property type="entry name" value="Histidine kinase-like ATPase, C-terminal domain"/>
    <property type="match status" value="1"/>
</dbReference>
<dbReference type="PRINTS" id="PR00344">
    <property type="entry name" value="BCTRLSENSOR"/>
</dbReference>
<dbReference type="SMART" id="SM00388">
    <property type="entry name" value="HisKA"/>
    <property type="match status" value="1"/>
</dbReference>
<dbReference type="InterPro" id="IPR036097">
    <property type="entry name" value="HisK_dim/P_sf"/>
</dbReference>
<dbReference type="SUPFAM" id="SSF55874">
    <property type="entry name" value="ATPase domain of HSP90 chaperone/DNA topoisomerase II/histidine kinase"/>
    <property type="match status" value="1"/>
</dbReference>
<proteinExistence type="predicted"/>
<dbReference type="Gene3D" id="1.10.287.130">
    <property type="match status" value="1"/>
</dbReference>
<evidence type="ECO:0000256" key="5">
    <source>
        <dbReference type="ARBA" id="ARBA00022741"/>
    </source>
</evidence>
<keyword evidence="9" id="KW-1133">Transmembrane helix</keyword>
<dbReference type="PANTHER" id="PTHR43065:SF10">
    <property type="entry name" value="PEROXIDE STRESS-ACTIVATED HISTIDINE KINASE MAK3"/>
    <property type="match status" value="1"/>
</dbReference>
<dbReference type="SUPFAM" id="SSF55781">
    <property type="entry name" value="GAF domain-like"/>
    <property type="match status" value="1"/>
</dbReference>
<keyword evidence="4" id="KW-0808">Transferase</keyword>
<dbReference type="SMART" id="SM00387">
    <property type="entry name" value="HATPase_c"/>
    <property type="match status" value="1"/>
</dbReference>
<dbReference type="InterPro" id="IPR029016">
    <property type="entry name" value="GAF-like_dom_sf"/>
</dbReference>
<keyword evidence="6" id="KW-0418">Kinase</keyword>
<evidence type="ECO:0000256" key="8">
    <source>
        <dbReference type="ARBA" id="ARBA00023012"/>
    </source>
</evidence>
<dbReference type="Pfam" id="PF02518">
    <property type="entry name" value="HATPase_c"/>
    <property type="match status" value="1"/>
</dbReference>